<dbReference type="OrthoDB" id="1896796at2"/>
<dbReference type="PROSITE" id="PS51257">
    <property type="entry name" value="PROKAR_LIPOPROTEIN"/>
    <property type="match status" value="1"/>
</dbReference>
<name>A0A174AM78_9CLOT</name>
<organism evidence="2 3">
    <name type="scientific">Clostridium disporicum</name>
    <dbReference type="NCBI Taxonomy" id="84024"/>
    <lineage>
        <taxon>Bacteria</taxon>
        <taxon>Bacillati</taxon>
        <taxon>Bacillota</taxon>
        <taxon>Clostridia</taxon>
        <taxon>Eubacteriales</taxon>
        <taxon>Clostridiaceae</taxon>
        <taxon>Clostridium</taxon>
    </lineage>
</organism>
<keyword evidence="2" id="KW-0449">Lipoprotein</keyword>
<dbReference type="EMBL" id="CYZV01000008">
    <property type="protein sequence ID" value="CUN89584.1"/>
    <property type="molecule type" value="Genomic_DNA"/>
</dbReference>
<keyword evidence="1" id="KW-0472">Membrane</keyword>
<proteinExistence type="predicted"/>
<keyword evidence="1" id="KW-0812">Transmembrane</keyword>
<dbReference type="RefSeq" id="WP_055275725.1">
    <property type="nucleotide sequence ID" value="NZ_CYZV01000008.1"/>
</dbReference>
<keyword evidence="1" id="KW-1133">Transmembrane helix</keyword>
<evidence type="ECO:0000313" key="3">
    <source>
        <dbReference type="Proteomes" id="UP000095558"/>
    </source>
</evidence>
<dbReference type="SUPFAM" id="SSF50993">
    <property type="entry name" value="Peptidase/esterase 'gauge' domain"/>
    <property type="match status" value="1"/>
</dbReference>
<evidence type="ECO:0000313" key="2">
    <source>
        <dbReference type="EMBL" id="CUN89584.1"/>
    </source>
</evidence>
<reference evidence="2 3" key="1">
    <citation type="submission" date="2015-09" db="EMBL/GenBank/DDBJ databases">
        <authorList>
            <consortium name="Pathogen Informatics"/>
        </authorList>
    </citation>
    <scope>NUCLEOTIDE SEQUENCE [LARGE SCALE GENOMIC DNA]</scope>
    <source>
        <strain evidence="2 3">2789STDY5834855</strain>
    </source>
</reference>
<dbReference type="AlphaFoldDB" id="A0A174AM78"/>
<sequence>MTKKIYIKLLVVFQFVVLGFILIGCNKNEEENKESIIINKGAFVDEGNDYETFNINDEGKYELIDTEGKIINNYNLSSNTYTFFKDNSFYVNYNSEDIKIEHDNILGLKISPDGNYVFYFINDEYLVPAVMRLNDKKEILLENNAVISGQFIDWITDKKLAFYGVDTVNKLSGIFTYDIESNSEENLYKINNGFVKFLKHIKDGVALVEEHYEESTMLKIVNIDGTISEVSDEVIDVNDIEEVNGNIYLLGRVKNNNFSIYEINNDELKRLVFDFPNTLYVEKGLSVNDKGEILFVGGSGTSKNEHLYKYAEGTVTLVDDSLKTCDFINIE</sequence>
<feature type="transmembrane region" description="Helical" evidence="1">
    <location>
        <begin position="5"/>
        <end position="23"/>
    </location>
</feature>
<evidence type="ECO:0000256" key="1">
    <source>
        <dbReference type="SAM" id="Phobius"/>
    </source>
</evidence>
<gene>
    <name evidence="2" type="ORF">ERS852470_00965</name>
</gene>
<dbReference type="Proteomes" id="UP000095558">
    <property type="component" value="Unassembled WGS sequence"/>
</dbReference>
<accession>A0A174AM78</accession>
<protein>
    <submittedName>
        <fullName evidence="2">Putative lipoprotein</fullName>
    </submittedName>
</protein>